<reference evidence="1 2" key="1">
    <citation type="journal article" date="2018" name="Sci. Data">
        <title>The draft genome sequence of cork oak.</title>
        <authorList>
            <person name="Ramos A.M."/>
            <person name="Usie A."/>
            <person name="Barbosa P."/>
            <person name="Barros P.M."/>
            <person name="Capote T."/>
            <person name="Chaves I."/>
            <person name="Simoes F."/>
            <person name="Abreu I."/>
            <person name="Carrasquinho I."/>
            <person name="Faro C."/>
            <person name="Guimaraes J.B."/>
            <person name="Mendonca D."/>
            <person name="Nobrega F."/>
            <person name="Rodrigues L."/>
            <person name="Saibo N.J.M."/>
            <person name="Varela M.C."/>
            <person name="Egas C."/>
            <person name="Matos J."/>
            <person name="Miguel C.M."/>
            <person name="Oliveira M.M."/>
            <person name="Ricardo C.P."/>
            <person name="Goncalves S."/>
        </authorList>
    </citation>
    <scope>NUCLEOTIDE SEQUENCE [LARGE SCALE GENOMIC DNA]</scope>
    <source>
        <strain evidence="2">cv. HL8</strain>
    </source>
</reference>
<evidence type="ECO:0000313" key="1">
    <source>
        <dbReference type="EMBL" id="KAK7844534.1"/>
    </source>
</evidence>
<name>A0AAW0L114_QUESU</name>
<dbReference type="EMBL" id="PKMF04000183">
    <property type="protein sequence ID" value="KAK7844534.1"/>
    <property type="molecule type" value="Genomic_DNA"/>
</dbReference>
<sequence length="137" mass="15053">LVSVKSFLSSPNSSAPFDLLTFITLSLSGNLKEQNILFWSLSVAGGRFGGLVKKFKARVTKAILKSFVFKLSGGYEVGFYQIGEEMNIIVALDINEDATKYHLISNFGIGTVVHNSVLFNLLHSSTTKVVWLIAFTM</sequence>
<accession>A0AAW0L114</accession>
<feature type="non-terminal residue" evidence="1">
    <location>
        <position position="1"/>
    </location>
</feature>
<keyword evidence="2" id="KW-1185">Reference proteome</keyword>
<protein>
    <submittedName>
        <fullName evidence="1">Uncharacterized protein</fullName>
    </submittedName>
</protein>
<dbReference type="AlphaFoldDB" id="A0AAW0L114"/>
<dbReference type="Proteomes" id="UP000237347">
    <property type="component" value="Unassembled WGS sequence"/>
</dbReference>
<comment type="caution">
    <text evidence="1">The sequence shown here is derived from an EMBL/GenBank/DDBJ whole genome shotgun (WGS) entry which is preliminary data.</text>
</comment>
<proteinExistence type="predicted"/>
<evidence type="ECO:0000313" key="2">
    <source>
        <dbReference type="Proteomes" id="UP000237347"/>
    </source>
</evidence>
<organism evidence="1 2">
    <name type="scientific">Quercus suber</name>
    <name type="common">Cork oak</name>
    <dbReference type="NCBI Taxonomy" id="58331"/>
    <lineage>
        <taxon>Eukaryota</taxon>
        <taxon>Viridiplantae</taxon>
        <taxon>Streptophyta</taxon>
        <taxon>Embryophyta</taxon>
        <taxon>Tracheophyta</taxon>
        <taxon>Spermatophyta</taxon>
        <taxon>Magnoliopsida</taxon>
        <taxon>eudicotyledons</taxon>
        <taxon>Gunneridae</taxon>
        <taxon>Pentapetalae</taxon>
        <taxon>rosids</taxon>
        <taxon>fabids</taxon>
        <taxon>Fagales</taxon>
        <taxon>Fagaceae</taxon>
        <taxon>Quercus</taxon>
    </lineage>
</organism>
<gene>
    <name evidence="1" type="ORF">CFP56_010704</name>
</gene>